<keyword evidence="2" id="KW-1185">Reference proteome</keyword>
<protein>
    <submittedName>
        <fullName evidence="1">Uncharacterized protein</fullName>
    </submittedName>
</protein>
<evidence type="ECO:0000313" key="2">
    <source>
        <dbReference type="Proteomes" id="UP000297245"/>
    </source>
</evidence>
<dbReference type="Proteomes" id="UP000297245">
    <property type="component" value="Unassembled WGS sequence"/>
</dbReference>
<accession>A0A4S8LKF7</accession>
<name>A0A4S8LKF7_DENBC</name>
<organism evidence="1 2">
    <name type="scientific">Dendrothele bispora (strain CBS 962.96)</name>
    <dbReference type="NCBI Taxonomy" id="1314807"/>
    <lineage>
        <taxon>Eukaryota</taxon>
        <taxon>Fungi</taxon>
        <taxon>Dikarya</taxon>
        <taxon>Basidiomycota</taxon>
        <taxon>Agaricomycotina</taxon>
        <taxon>Agaricomycetes</taxon>
        <taxon>Agaricomycetidae</taxon>
        <taxon>Agaricales</taxon>
        <taxon>Agaricales incertae sedis</taxon>
        <taxon>Dendrothele</taxon>
    </lineage>
</organism>
<dbReference type="EMBL" id="ML179380">
    <property type="protein sequence ID" value="THU89128.1"/>
    <property type="molecule type" value="Genomic_DNA"/>
</dbReference>
<gene>
    <name evidence="1" type="ORF">K435DRAFT_781755</name>
</gene>
<reference evidence="1 2" key="1">
    <citation type="journal article" date="2019" name="Nat. Ecol. Evol.">
        <title>Megaphylogeny resolves global patterns of mushroom evolution.</title>
        <authorList>
            <person name="Varga T."/>
            <person name="Krizsan K."/>
            <person name="Foldi C."/>
            <person name="Dima B."/>
            <person name="Sanchez-Garcia M."/>
            <person name="Sanchez-Ramirez S."/>
            <person name="Szollosi G.J."/>
            <person name="Szarkandi J.G."/>
            <person name="Papp V."/>
            <person name="Albert L."/>
            <person name="Andreopoulos W."/>
            <person name="Angelini C."/>
            <person name="Antonin V."/>
            <person name="Barry K.W."/>
            <person name="Bougher N.L."/>
            <person name="Buchanan P."/>
            <person name="Buyck B."/>
            <person name="Bense V."/>
            <person name="Catcheside P."/>
            <person name="Chovatia M."/>
            <person name="Cooper J."/>
            <person name="Damon W."/>
            <person name="Desjardin D."/>
            <person name="Finy P."/>
            <person name="Geml J."/>
            <person name="Haridas S."/>
            <person name="Hughes K."/>
            <person name="Justo A."/>
            <person name="Karasinski D."/>
            <person name="Kautmanova I."/>
            <person name="Kiss B."/>
            <person name="Kocsube S."/>
            <person name="Kotiranta H."/>
            <person name="LaButti K.M."/>
            <person name="Lechner B.E."/>
            <person name="Liimatainen K."/>
            <person name="Lipzen A."/>
            <person name="Lukacs Z."/>
            <person name="Mihaltcheva S."/>
            <person name="Morgado L.N."/>
            <person name="Niskanen T."/>
            <person name="Noordeloos M.E."/>
            <person name="Ohm R.A."/>
            <person name="Ortiz-Santana B."/>
            <person name="Ovrebo C."/>
            <person name="Racz N."/>
            <person name="Riley R."/>
            <person name="Savchenko A."/>
            <person name="Shiryaev A."/>
            <person name="Soop K."/>
            <person name="Spirin V."/>
            <person name="Szebenyi C."/>
            <person name="Tomsovsky M."/>
            <person name="Tulloss R.E."/>
            <person name="Uehling J."/>
            <person name="Grigoriev I.V."/>
            <person name="Vagvolgyi C."/>
            <person name="Papp T."/>
            <person name="Martin F.M."/>
            <person name="Miettinen O."/>
            <person name="Hibbett D.S."/>
            <person name="Nagy L.G."/>
        </authorList>
    </citation>
    <scope>NUCLEOTIDE SEQUENCE [LARGE SCALE GENOMIC DNA]</scope>
    <source>
        <strain evidence="1 2">CBS 962.96</strain>
    </source>
</reference>
<dbReference type="AlphaFoldDB" id="A0A4S8LKF7"/>
<dbReference type="OrthoDB" id="19928at2759"/>
<evidence type="ECO:0000313" key="1">
    <source>
        <dbReference type="EMBL" id="THU89128.1"/>
    </source>
</evidence>
<proteinExistence type="predicted"/>
<sequence length="265" mass="29417">MALVPPRFLQRPLAFDRRLLLSVFSAFLSLSDDSLLFPHRRAHPSPHTLPIPPICAGCLSSGVPWEEWIRVLTAGLGNDFCSVIANDDDNDDEDDETNHPLYRRPGVTLTTRVPATTKTSTPPAVVLQPRQRAPRLTPKTAFGPRNKAESIKPQLAPTTALRTLAPKSRYTYEGGETGVVTGGVLLLRLPRQVPLLFAAAVLKVQNRVLGERRHRLKERRTLWLLVLLPLLLLAMRNRGGEAALLPWLLRIGGDGDSLMIFERTV</sequence>